<proteinExistence type="predicted"/>
<reference evidence="1 2" key="1">
    <citation type="submission" date="2016-03" db="EMBL/GenBank/DDBJ databases">
        <title>Comparative genomics of the ectomycorrhizal sister species Rhizopogon vinicolor and Rhizopogon vesiculosus (Basidiomycota: Boletales) reveals a divergence of the mating type B locus.</title>
        <authorList>
            <person name="Mujic A.B."/>
            <person name="Kuo A."/>
            <person name="Tritt A."/>
            <person name="Lipzen A."/>
            <person name="Chen C."/>
            <person name="Johnson J."/>
            <person name="Sharma A."/>
            <person name="Barry K."/>
            <person name="Grigoriev I.V."/>
            <person name="Spatafora J.W."/>
        </authorList>
    </citation>
    <scope>NUCLEOTIDE SEQUENCE [LARGE SCALE GENOMIC DNA]</scope>
    <source>
        <strain evidence="1 2">AM-OR11-056</strain>
    </source>
</reference>
<protein>
    <submittedName>
        <fullName evidence="1">Uncharacterized protein</fullName>
    </submittedName>
</protein>
<name>A0A1J8QL89_9AGAM</name>
<evidence type="ECO:0000313" key="1">
    <source>
        <dbReference type="EMBL" id="OJA20643.1"/>
    </source>
</evidence>
<dbReference type="Proteomes" id="UP000183567">
    <property type="component" value="Unassembled WGS sequence"/>
</dbReference>
<accession>A0A1J8QL89</accession>
<keyword evidence="2" id="KW-1185">Reference proteome</keyword>
<dbReference type="EMBL" id="LVVM01000468">
    <property type="protein sequence ID" value="OJA20643.1"/>
    <property type="molecule type" value="Genomic_DNA"/>
</dbReference>
<dbReference type="AlphaFoldDB" id="A0A1J8QL89"/>
<organism evidence="1 2">
    <name type="scientific">Rhizopogon vesiculosus</name>
    <dbReference type="NCBI Taxonomy" id="180088"/>
    <lineage>
        <taxon>Eukaryota</taxon>
        <taxon>Fungi</taxon>
        <taxon>Dikarya</taxon>
        <taxon>Basidiomycota</taxon>
        <taxon>Agaricomycotina</taxon>
        <taxon>Agaricomycetes</taxon>
        <taxon>Agaricomycetidae</taxon>
        <taxon>Boletales</taxon>
        <taxon>Suillineae</taxon>
        <taxon>Rhizopogonaceae</taxon>
        <taxon>Rhizopogon</taxon>
    </lineage>
</organism>
<evidence type="ECO:0000313" key="2">
    <source>
        <dbReference type="Proteomes" id="UP000183567"/>
    </source>
</evidence>
<comment type="caution">
    <text evidence="1">The sequence shown here is derived from an EMBL/GenBank/DDBJ whole genome shotgun (WGS) entry which is preliminary data.</text>
</comment>
<sequence length="51" mass="5605">MAVSLEHPEVSLLATSFPRRPSVVPLLLWRTVIQLSLMQRAGLSTGKSAKM</sequence>
<gene>
    <name evidence="1" type="ORF">AZE42_13688</name>
</gene>